<evidence type="ECO:0000256" key="3">
    <source>
        <dbReference type="PROSITE-ProRule" id="PRU00339"/>
    </source>
</evidence>
<name>A0ABV6Z569_UNCC1</name>
<dbReference type="EMBL" id="JBHPBY010000511">
    <property type="protein sequence ID" value="MFC1853483.1"/>
    <property type="molecule type" value="Genomic_DNA"/>
</dbReference>
<dbReference type="PANTHER" id="PTHR44186">
    <property type="match status" value="1"/>
</dbReference>
<keyword evidence="1" id="KW-0677">Repeat</keyword>
<evidence type="ECO:0000256" key="2">
    <source>
        <dbReference type="ARBA" id="ARBA00022803"/>
    </source>
</evidence>
<evidence type="ECO:0000313" key="5">
    <source>
        <dbReference type="Proteomes" id="UP001594351"/>
    </source>
</evidence>
<reference evidence="4 5" key="1">
    <citation type="submission" date="2024-09" db="EMBL/GenBank/DDBJ databases">
        <title>Laminarin stimulates single cell rates of sulfate reduction while oxygen inhibits transcriptomic activity in coastal marine sediment.</title>
        <authorList>
            <person name="Lindsay M."/>
            <person name="Orcutt B."/>
            <person name="Emerson D."/>
            <person name="Stepanauskas R."/>
            <person name="D'Angelo T."/>
        </authorList>
    </citation>
    <scope>NUCLEOTIDE SEQUENCE [LARGE SCALE GENOMIC DNA]</scope>
    <source>
        <strain evidence="4">SAG AM-311-K15</strain>
    </source>
</reference>
<feature type="repeat" description="TPR" evidence="3">
    <location>
        <begin position="106"/>
        <end position="139"/>
    </location>
</feature>
<dbReference type="SMART" id="SM00028">
    <property type="entry name" value="TPR"/>
    <property type="match status" value="4"/>
</dbReference>
<dbReference type="PROSITE" id="PS50005">
    <property type="entry name" value="TPR"/>
    <property type="match status" value="2"/>
</dbReference>
<comment type="caution">
    <text evidence="4">The sequence shown here is derived from an EMBL/GenBank/DDBJ whole genome shotgun (WGS) entry which is preliminary data.</text>
</comment>
<feature type="repeat" description="TPR" evidence="3">
    <location>
        <begin position="220"/>
        <end position="253"/>
    </location>
</feature>
<protein>
    <submittedName>
        <fullName evidence="4">Tetratricopeptide repeat protein</fullName>
    </submittedName>
</protein>
<keyword evidence="5" id="KW-1185">Reference proteome</keyword>
<dbReference type="Gene3D" id="1.25.40.10">
    <property type="entry name" value="Tetratricopeptide repeat domain"/>
    <property type="match status" value="2"/>
</dbReference>
<dbReference type="Proteomes" id="UP001594351">
    <property type="component" value="Unassembled WGS sequence"/>
</dbReference>
<sequence length="307" mass="35458">MKKYLFLTIATVALILVFVIGWGEYLRRSRGKLQRPSDFLPKRSVEALILPVDTYTEQRRLIKELDFTANDCSRFEELFDLAKRAKDFDTLQKWLSDNVHYEGDSVCVLLLRGEIERNKGNIKQAAKLFDEALARDPKNMDALQKSADLSFQRGNYERALVLGTNIIDMATKNQDERRLARASGNLAVVYSMKRSPDRALELQNQALTLHQNRNQIRDVIKDYFNRASILAQKKDYHSAAADYERALDLATENNLELFSISILKALSFMYKTMGEEQKAQEVLMKYQRFILALQQNFKNKNIASQVD</sequence>
<organism evidence="4 5">
    <name type="scientific">candidate division CSSED10-310 bacterium</name>
    <dbReference type="NCBI Taxonomy" id="2855610"/>
    <lineage>
        <taxon>Bacteria</taxon>
        <taxon>Bacteria division CSSED10-310</taxon>
    </lineage>
</organism>
<dbReference type="InterPro" id="IPR019734">
    <property type="entry name" value="TPR_rpt"/>
</dbReference>
<dbReference type="InterPro" id="IPR011990">
    <property type="entry name" value="TPR-like_helical_dom_sf"/>
</dbReference>
<keyword evidence="2 3" id="KW-0802">TPR repeat</keyword>
<dbReference type="Pfam" id="PF14559">
    <property type="entry name" value="TPR_19"/>
    <property type="match status" value="1"/>
</dbReference>
<dbReference type="Pfam" id="PF13181">
    <property type="entry name" value="TPR_8"/>
    <property type="match status" value="1"/>
</dbReference>
<proteinExistence type="predicted"/>
<gene>
    <name evidence="4" type="ORF">ACFL27_25105</name>
</gene>
<dbReference type="SUPFAM" id="SSF48452">
    <property type="entry name" value="TPR-like"/>
    <property type="match status" value="1"/>
</dbReference>
<evidence type="ECO:0000313" key="4">
    <source>
        <dbReference type="EMBL" id="MFC1853483.1"/>
    </source>
</evidence>
<evidence type="ECO:0000256" key="1">
    <source>
        <dbReference type="ARBA" id="ARBA00022737"/>
    </source>
</evidence>
<accession>A0ABV6Z569</accession>
<dbReference type="PANTHER" id="PTHR44186:SF1">
    <property type="entry name" value="BARDET-BIEDL SYNDROME 4 PROTEIN"/>
    <property type="match status" value="1"/>
</dbReference>